<dbReference type="SUPFAM" id="SSF52540">
    <property type="entry name" value="P-loop containing nucleoside triphosphate hydrolases"/>
    <property type="match status" value="1"/>
</dbReference>
<keyword evidence="6" id="KW-0997">Cell inner membrane</keyword>
<evidence type="ECO:0000256" key="4">
    <source>
        <dbReference type="ARBA" id="ARBA00011903"/>
    </source>
</evidence>
<accession>A0A316FWC6</accession>
<evidence type="ECO:0000256" key="15">
    <source>
        <dbReference type="ARBA" id="ARBA00051245"/>
    </source>
</evidence>
<keyword evidence="8 17" id="KW-0812">Transmembrane</keyword>
<proteinExistence type="inferred from homology"/>
<evidence type="ECO:0000256" key="7">
    <source>
        <dbReference type="ARBA" id="ARBA00022679"/>
    </source>
</evidence>
<evidence type="ECO:0000313" key="22">
    <source>
        <dbReference type="Proteomes" id="UP000245390"/>
    </source>
</evidence>
<keyword evidence="13 17" id="KW-0472">Membrane</keyword>
<evidence type="ECO:0000256" key="11">
    <source>
        <dbReference type="ARBA" id="ARBA00022840"/>
    </source>
</evidence>
<dbReference type="PANTHER" id="PTHR32309">
    <property type="entry name" value="TYROSINE-PROTEIN KINASE"/>
    <property type="match status" value="1"/>
</dbReference>
<dbReference type="GO" id="GO:0004715">
    <property type="term" value="F:non-membrane spanning protein tyrosine kinase activity"/>
    <property type="evidence" value="ECO:0007669"/>
    <property type="project" value="UniProtKB-EC"/>
</dbReference>
<gene>
    <name evidence="21" type="ORF">C8D95_11416</name>
</gene>
<keyword evidence="16" id="KW-0175">Coiled coil</keyword>
<evidence type="ECO:0000256" key="5">
    <source>
        <dbReference type="ARBA" id="ARBA00022475"/>
    </source>
</evidence>
<reference evidence="21 22" key="1">
    <citation type="submission" date="2018-05" db="EMBL/GenBank/DDBJ databases">
        <title>Genomic Encyclopedia of Type Strains, Phase IV (KMG-IV): sequencing the most valuable type-strain genomes for metagenomic binning, comparative biology and taxonomic classification.</title>
        <authorList>
            <person name="Goeker M."/>
        </authorList>
    </citation>
    <scope>NUCLEOTIDE SEQUENCE [LARGE SCALE GENOMIC DNA]</scope>
    <source>
        <strain evidence="21 22">DSM 103371</strain>
    </source>
</reference>
<dbReference type="GO" id="GO:0005524">
    <property type="term" value="F:ATP binding"/>
    <property type="evidence" value="ECO:0007669"/>
    <property type="project" value="UniProtKB-KW"/>
</dbReference>
<dbReference type="PANTHER" id="PTHR32309:SF13">
    <property type="entry name" value="FERRIC ENTEROBACTIN TRANSPORT PROTEIN FEPE"/>
    <property type="match status" value="1"/>
</dbReference>
<dbReference type="Gene3D" id="3.40.50.300">
    <property type="entry name" value="P-loop containing nucleotide triphosphate hydrolases"/>
    <property type="match status" value="1"/>
</dbReference>
<comment type="catalytic activity">
    <reaction evidence="15">
        <text>L-tyrosyl-[protein] + ATP = O-phospho-L-tyrosyl-[protein] + ADP + H(+)</text>
        <dbReference type="Rhea" id="RHEA:10596"/>
        <dbReference type="Rhea" id="RHEA-COMP:10136"/>
        <dbReference type="Rhea" id="RHEA-COMP:20101"/>
        <dbReference type="ChEBI" id="CHEBI:15378"/>
        <dbReference type="ChEBI" id="CHEBI:30616"/>
        <dbReference type="ChEBI" id="CHEBI:46858"/>
        <dbReference type="ChEBI" id="CHEBI:61978"/>
        <dbReference type="ChEBI" id="CHEBI:456216"/>
        <dbReference type="EC" id="2.7.10.2"/>
    </reaction>
</comment>
<dbReference type="InterPro" id="IPR005702">
    <property type="entry name" value="Wzc-like_C"/>
</dbReference>
<keyword evidence="7" id="KW-0808">Transferase</keyword>
<evidence type="ECO:0000259" key="18">
    <source>
        <dbReference type="Pfam" id="PF02706"/>
    </source>
</evidence>
<name>A0A316FWC6_9RHOB</name>
<evidence type="ECO:0000313" key="21">
    <source>
        <dbReference type="EMBL" id="PWK53114.1"/>
    </source>
</evidence>
<keyword evidence="5" id="KW-1003">Cell membrane</keyword>
<evidence type="ECO:0000256" key="10">
    <source>
        <dbReference type="ARBA" id="ARBA00022777"/>
    </source>
</evidence>
<comment type="subcellular location">
    <subcellularLocation>
        <location evidence="1">Cell inner membrane</location>
        <topology evidence="1">Multi-pass membrane protein</topology>
    </subcellularLocation>
</comment>
<dbReference type="AlphaFoldDB" id="A0A316FWC6"/>
<comment type="similarity">
    <text evidence="3">Belongs to the etk/wzc family.</text>
</comment>
<dbReference type="CDD" id="cd05387">
    <property type="entry name" value="BY-kinase"/>
    <property type="match status" value="1"/>
</dbReference>
<dbReference type="Pfam" id="PF13807">
    <property type="entry name" value="GNVR"/>
    <property type="match status" value="1"/>
</dbReference>
<organism evidence="21 22">
    <name type="scientific">Silicimonas algicola</name>
    <dbReference type="NCBI Taxonomy" id="1826607"/>
    <lineage>
        <taxon>Bacteria</taxon>
        <taxon>Pseudomonadati</taxon>
        <taxon>Pseudomonadota</taxon>
        <taxon>Alphaproteobacteria</taxon>
        <taxon>Rhodobacterales</taxon>
        <taxon>Paracoccaceae</taxon>
    </lineage>
</organism>
<evidence type="ECO:0000256" key="9">
    <source>
        <dbReference type="ARBA" id="ARBA00022741"/>
    </source>
</evidence>
<keyword evidence="12 17" id="KW-1133">Transmembrane helix</keyword>
<dbReference type="GO" id="GO:0005886">
    <property type="term" value="C:plasma membrane"/>
    <property type="evidence" value="ECO:0007669"/>
    <property type="project" value="UniProtKB-SubCell"/>
</dbReference>
<evidence type="ECO:0000256" key="3">
    <source>
        <dbReference type="ARBA" id="ARBA00008883"/>
    </source>
</evidence>
<keyword evidence="11" id="KW-0067">ATP-binding</keyword>
<dbReference type="OrthoDB" id="230260at2"/>
<evidence type="ECO:0000256" key="2">
    <source>
        <dbReference type="ARBA" id="ARBA00007316"/>
    </source>
</evidence>
<evidence type="ECO:0000256" key="6">
    <source>
        <dbReference type="ARBA" id="ARBA00022519"/>
    </source>
</evidence>
<dbReference type="InterPro" id="IPR003856">
    <property type="entry name" value="LPS_length_determ_N"/>
</dbReference>
<keyword evidence="22" id="KW-1185">Reference proteome</keyword>
<dbReference type="NCBIfam" id="TIGR01007">
    <property type="entry name" value="eps_fam"/>
    <property type="match status" value="1"/>
</dbReference>
<feature type="transmembrane region" description="Helical" evidence="17">
    <location>
        <begin position="41"/>
        <end position="61"/>
    </location>
</feature>
<dbReference type="EMBL" id="QGGV01000014">
    <property type="protein sequence ID" value="PWK53114.1"/>
    <property type="molecule type" value="Genomic_DNA"/>
</dbReference>
<dbReference type="EC" id="2.7.10.2" evidence="4"/>
<evidence type="ECO:0000259" key="19">
    <source>
        <dbReference type="Pfam" id="PF13614"/>
    </source>
</evidence>
<feature type="domain" description="Polysaccharide chain length determinant N-terminal" evidence="18">
    <location>
        <begin position="25"/>
        <end position="114"/>
    </location>
</feature>
<evidence type="ECO:0000256" key="1">
    <source>
        <dbReference type="ARBA" id="ARBA00004429"/>
    </source>
</evidence>
<dbReference type="InterPro" id="IPR050445">
    <property type="entry name" value="Bact_polysacc_biosynth/exp"/>
</dbReference>
<comment type="similarity">
    <text evidence="2">Belongs to the CpsD/CapB family.</text>
</comment>
<protein>
    <recommendedName>
        <fullName evidence="4">non-specific protein-tyrosine kinase</fullName>
        <ecNumber evidence="4">2.7.10.2</ecNumber>
    </recommendedName>
</protein>
<feature type="coiled-coil region" evidence="16">
    <location>
        <begin position="235"/>
        <end position="269"/>
    </location>
</feature>
<sequence length="758" mass="83994">MRQESTLKFRTMRVGDAPVEDDSDDEIDLRAIISKLWRGRWIIIISTLFAGLIGFFLTSQYEATYTARTKVMFDIDQANVVDVGQSVVRIDDTLENQVEILQSTTLIERVIGELNLLENPAFNSSLRPPRETLGTRIRGIFSMPDGVKEVLRDVGLMSPPPAPPDAAEAAALLRLQIISQIRNSLKLSPIWDTKVIEIGYTAGDRNLAARVANTFAQQYITDQLEAKLEATREATTWLSNRVEELRQRVQDAEEAVEAARAELAADAGQSLEITQAQIEAQNAGLSIARNDLSLAQATYGRLRDAVDAGRDFGAINEFRASPLIQTYRASEDTLMSQQTALGDTVDEDHPARVRLAQQLSDVRENLQREAERIVEGARIEVAVQTDRVASLEAELDELEILARGQSQDTIRIRQLEREAEASRAVYENFLGRLKETTEQEALQTADARILSPAEVPLGPDAARARRTQLLSLILGAMAGVGLIFLIDLLNNTFRAPDQLEQLTGLPYLGALPSAGRRLHRRDVVTQFRTSPKSALAEAVRSLRTSILFSKVDEPPRTVMFTSSVPREGKSTTSMLVAMTSRQMGKSAVIIDCDLRLPSLARLLPDEGREQGLLSVLDGTATMDDAIYHDEETGLDVLMTVPSEPRSNINAADILSSRKFHEIVAELKARYDLVIFDTPPSLVVADAKILSRLVDAVVYVVRWDSTPRGAVQEGIKELQSVGAPLIGVSFTMLNEARAARYSYDGYSYYRGRYKDYYVS</sequence>
<feature type="domain" description="Tyrosine-protein kinase G-rich" evidence="20">
    <location>
        <begin position="414"/>
        <end position="485"/>
    </location>
</feature>
<evidence type="ECO:0000256" key="8">
    <source>
        <dbReference type="ARBA" id="ARBA00022692"/>
    </source>
</evidence>
<dbReference type="Proteomes" id="UP000245390">
    <property type="component" value="Unassembled WGS sequence"/>
</dbReference>
<dbReference type="RefSeq" id="WP_126918518.1">
    <property type="nucleotide sequence ID" value="NZ_CP034588.1"/>
</dbReference>
<dbReference type="Pfam" id="PF13614">
    <property type="entry name" value="AAA_31"/>
    <property type="match status" value="1"/>
</dbReference>
<comment type="caution">
    <text evidence="21">The sequence shown here is derived from an EMBL/GenBank/DDBJ whole genome shotgun (WGS) entry which is preliminary data.</text>
</comment>
<evidence type="ECO:0000256" key="12">
    <source>
        <dbReference type="ARBA" id="ARBA00022989"/>
    </source>
</evidence>
<keyword evidence="9" id="KW-0547">Nucleotide-binding</keyword>
<evidence type="ECO:0000256" key="17">
    <source>
        <dbReference type="SAM" id="Phobius"/>
    </source>
</evidence>
<evidence type="ECO:0000256" key="16">
    <source>
        <dbReference type="SAM" id="Coils"/>
    </source>
</evidence>
<evidence type="ECO:0000256" key="14">
    <source>
        <dbReference type="ARBA" id="ARBA00023137"/>
    </source>
</evidence>
<feature type="coiled-coil region" evidence="16">
    <location>
        <begin position="352"/>
        <end position="432"/>
    </location>
</feature>
<keyword evidence="10" id="KW-0418">Kinase</keyword>
<evidence type="ECO:0000256" key="13">
    <source>
        <dbReference type="ARBA" id="ARBA00023136"/>
    </source>
</evidence>
<evidence type="ECO:0000259" key="20">
    <source>
        <dbReference type="Pfam" id="PF13807"/>
    </source>
</evidence>
<dbReference type="InterPro" id="IPR027417">
    <property type="entry name" value="P-loop_NTPase"/>
</dbReference>
<dbReference type="InterPro" id="IPR032807">
    <property type="entry name" value="GNVR"/>
</dbReference>
<dbReference type="InterPro" id="IPR025669">
    <property type="entry name" value="AAA_dom"/>
</dbReference>
<feature type="domain" description="AAA" evidence="19">
    <location>
        <begin position="568"/>
        <end position="690"/>
    </location>
</feature>
<dbReference type="Pfam" id="PF02706">
    <property type="entry name" value="Wzz"/>
    <property type="match status" value="1"/>
</dbReference>
<dbReference type="KEGG" id="salo:EF888_06220"/>
<keyword evidence="14" id="KW-0829">Tyrosine-protein kinase</keyword>